<evidence type="ECO:0000313" key="2">
    <source>
        <dbReference type="Proteomes" id="UP000053676"/>
    </source>
</evidence>
<accession>W2THM9</accession>
<proteinExistence type="predicted"/>
<dbReference type="InterPro" id="IPR037239">
    <property type="entry name" value="OSBP_sf"/>
</dbReference>
<dbReference type="GO" id="GO:0008289">
    <property type="term" value="F:lipid binding"/>
    <property type="evidence" value="ECO:0007669"/>
    <property type="project" value="InterPro"/>
</dbReference>
<evidence type="ECO:0000313" key="1">
    <source>
        <dbReference type="EMBL" id="ETN81575.1"/>
    </source>
</evidence>
<sequence>MMVTNGDGESKWFCSVAAFALSTYSNTTGRFRKFFNPLLGETYEYEQGDFKYHGEQVIYLIYSQPKT</sequence>
<dbReference type="KEGG" id="nai:NECAME_08432"/>
<keyword evidence="2" id="KW-1185">Reference proteome</keyword>
<organism evidence="1 2">
    <name type="scientific">Necator americanus</name>
    <name type="common">Human hookworm</name>
    <dbReference type="NCBI Taxonomy" id="51031"/>
    <lineage>
        <taxon>Eukaryota</taxon>
        <taxon>Metazoa</taxon>
        <taxon>Ecdysozoa</taxon>
        <taxon>Nematoda</taxon>
        <taxon>Chromadorea</taxon>
        <taxon>Rhabditida</taxon>
        <taxon>Rhabditina</taxon>
        <taxon>Rhabditomorpha</taxon>
        <taxon>Strongyloidea</taxon>
        <taxon>Ancylostomatidae</taxon>
        <taxon>Bunostominae</taxon>
        <taxon>Necator</taxon>
    </lineage>
</organism>
<protein>
    <submittedName>
        <fullName evidence="1">Uncharacterized protein</fullName>
    </submittedName>
</protein>
<name>W2THM9_NECAM</name>
<reference evidence="2" key="1">
    <citation type="journal article" date="2014" name="Nat. Genet.">
        <title>Genome of the human hookworm Necator americanus.</title>
        <authorList>
            <person name="Tang Y.T."/>
            <person name="Gao X."/>
            <person name="Rosa B.A."/>
            <person name="Abubucker S."/>
            <person name="Hallsworth-Pepin K."/>
            <person name="Martin J."/>
            <person name="Tyagi R."/>
            <person name="Heizer E."/>
            <person name="Zhang X."/>
            <person name="Bhonagiri-Palsikar V."/>
            <person name="Minx P."/>
            <person name="Warren W.C."/>
            <person name="Wang Q."/>
            <person name="Zhan B."/>
            <person name="Hotez P.J."/>
            <person name="Sternberg P.W."/>
            <person name="Dougall A."/>
            <person name="Gaze S.T."/>
            <person name="Mulvenna J."/>
            <person name="Sotillo J."/>
            <person name="Ranganathan S."/>
            <person name="Rabelo E.M."/>
            <person name="Wilson R.K."/>
            <person name="Felgner P.L."/>
            <person name="Bethony J."/>
            <person name="Hawdon J.M."/>
            <person name="Gasser R.B."/>
            <person name="Loukas A."/>
            <person name="Mitreva M."/>
        </authorList>
    </citation>
    <scope>NUCLEOTIDE SEQUENCE [LARGE SCALE GENOMIC DNA]</scope>
</reference>
<dbReference type="Pfam" id="PF01237">
    <property type="entry name" value="Oxysterol_BP"/>
    <property type="match status" value="1"/>
</dbReference>
<gene>
    <name evidence="1" type="ORF">NECAME_08432</name>
</gene>
<dbReference type="OrthoDB" id="5866416at2759"/>
<dbReference type="SUPFAM" id="SSF144000">
    <property type="entry name" value="Oxysterol-binding protein-like"/>
    <property type="match status" value="1"/>
</dbReference>
<dbReference type="AlphaFoldDB" id="W2THM9"/>
<dbReference type="InterPro" id="IPR000648">
    <property type="entry name" value="Oxysterol-bd"/>
</dbReference>
<dbReference type="EMBL" id="KI658696">
    <property type="protein sequence ID" value="ETN81575.1"/>
    <property type="molecule type" value="Genomic_DNA"/>
</dbReference>
<dbReference type="STRING" id="51031.W2THM9"/>
<dbReference type="Proteomes" id="UP000053676">
    <property type="component" value="Unassembled WGS sequence"/>
</dbReference>